<organism evidence="1">
    <name type="scientific">marine sediment metagenome</name>
    <dbReference type="NCBI Taxonomy" id="412755"/>
    <lineage>
        <taxon>unclassified sequences</taxon>
        <taxon>metagenomes</taxon>
        <taxon>ecological metagenomes</taxon>
    </lineage>
</organism>
<comment type="caution">
    <text evidence="1">The sequence shown here is derived from an EMBL/GenBank/DDBJ whole genome shotgun (WGS) entry which is preliminary data.</text>
</comment>
<reference evidence="1" key="1">
    <citation type="journal article" date="2015" name="Nature">
        <title>Complex archaea that bridge the gap between prokaryotes and eukaryotes.</title>
        <authorList>
            <person name="Spang A."/>
            <person name="Saw J.H."/>
            <person name="Jorgensen S.L."/>
            <person name="Zaremba-Niedzwiedzka K."/>
            <person name="Martijn J."/>
            <person name="Lind A.E."/>
            <person name="van Eijk R."/>
            <person name="Schleper C."/>
            <person name="Guy L."/>
            <person name="Ettema T.J."/>
        </authorList>
    </citation>
    <scope>NUCLEOTIDE SEQUENCE</scope>
</reference>
<feature type="non-terminal residue" evidence="1">
    <location>
        <position position="1"/>
    </location>
</feature>
<name>A0A0F8ZRV7_9ZZZZ</name>
<dbReference type="InterPro" id="IPR009045">
    <property type="entry name" value="Zn_M74/Hedgehog-like"/>
</dbReference>
<dbReference type="EMBL" id="LAZR01061883">
    <property type="protein sequence ID" value="KKK62676.1"/>
    <property type="molecule type" value="Genomic_DNA"/>
</dbReference>
<sequence>SVVKGHRGEEEQHAAFIAVPQRSKLRWPDGNHNKSPSGAVDVGPYIKGIGVPWASVLMLKGYSKREARAGCIAHFCQFSGVVLSFAESMGIKLRWGGNWDGDDIILIDQRFDDLPHYELRP</sequence>
<dbReference type="Gene3D" id="3.30.1380.10">
    <property type="match status" value="1"/>
</dbReference>
<evidence type="ECO:0000313" key="1">
    <source>
        <dbReference type="EMBL" id="KKK62676.1"/>
    </source>
</evidence>
<accession>A0A0F8ZRV7</accession>
<protein>
    <recommendedName>
        <fullName evidence="2">Peptidase M15C domain-containing protein</fullName>
    </recommendedName>
</protein>
<evidence type="ECO:0008006" key="2">
    <source>
        <dbReference type="Google" id="ProtNLM"/>
    </source>
</evidence>
<proteinExistence type="predicted"/>
<dbReference type="AlphaFoldDB" id="A0A0F8ZRV7"/>
<gene>
    <name evidence="1" type="ORF">LCGC14_3001930</name>
</gene>